<sequence length="64" mass="7629">MAEQQRKELLHDTCLTKQVNRAFENLDSRKSSFIEHETAKTTMAERKAKIRSKGQRLFYEKKSR</sequence>
<gene>
    <name evidence="2" type="ORF">HG263_05590</name>
</gene>
<feature type="region of interest" description="Disordered" evidence="1">
    <location>
        <begin position="44"/>
        <end position="64"/>
    </location>
</feature>
<dbReference type="Proteomes" id="UP000586305">
    <property type="component" value="Unassembled WGS sequence"/>
</dbReference>
<dbReference type="EMBL" id="JABBPG010000002">
    <property type="protein sequence ID" value="NOU50009.1"/>
    <property type="molecule type" value="Genomic_DNA"/>
</dbReference>
<organism evidence="2 3">
    <name type="scientific">Pseudoalteromonas caenipelagi</name>
    <dbReference type="NCBI Taxonomy" id="2726988"/>
    <lineage>
        <taxon>Bacteria</taxon>
        <taxon>Pseudomonadati</taxon>
        <taxon>Pseudomonadota</taxon>
        <taxon>Gammaproteobacteria</taxon>
        <taxon>Alteromonadales</taxon>
        <taxon>Pseudoalteromonadaceae</taxon>
        <taxon>Pseudoalteromonas</taxon>
    </lineage>
</organism>
<proteinExistence type="predicted"/>
<reference evidence="2 3" key="1">
    <citation type="submission" date="2020-04" db="EMBL/GenBank/DDBJ databases">
        <title>Pseudoalteromonas caenipelagi sp. nov., isolated from a tidal flat.</title>
        <authorList>
            <person name="Park S."/>
            <person name="Yoon J.-H."/>
        </authorList>
    </citation>
    <scope>NUCLEOTIDE SEQUENCE [LARGE SCALE GENOMIC DNA]</scope>
    <source>
        <strain evidence="2 3">JBTF-M23</strain>
    </source>
</reference>
<protein>
    <submittedName>
        <fullName evidence="2">Damage-inducible protein J</fullName>
    </submittedName>
</protein>
<evidence type="ECO:0000256" key="1">
    <source>
        <dbReference type="SAM" id="MobiDB-lite"/>
    </source>
</evidence>
<accession>A0A849V8W4</accession>
<evidence type="ECO:0000313" key="3">
    <source>
        <dbReference type="Proteomes" id="UP000586305"/>
    </source>
</evidence>
<name>A0A849V8W4_9GAMM</name>
<dbReference type="RefSeq" id="WP_171625090.1">
    <property type="nucleotide sequence ID" value="NZ_JABBPG010000002.1"/>
</dbReference>
<dbReference type="AlphaFoldDB" id="A0A849V8W4"/>
<keyword evidence="3" id="KW-1185">Reference proteome</keyword>
<evidence type="ECO:0000313" key="2">
    <source>
        <dbReference type="EMBL" id="NOU50009.1"/>
    </source>
</evidence>
<comment type="caution">
    <text evidence="2">The sequence shown here is derived from an EMBL/GenBank/DDBJ whole genome shotgun (WGS) entry which is preliminary data.</text>
</comment>